<dbReference type="PANTHER" id="PTHR33453:SF34">
    <property type="entry name" value="RIBOSOME-INACTIVATING PROTEIN"/>
    <property type="match status" value="1"/>
</dbReference>
<evidence type="ECO:0000256" key="3">
    <source>
        <dbReference type="ARBA" id="ARBA00023180"/>
    </source>
</evidence>
<dbReference type="EMBL" id="OZ021745">
    <property type="protein sequence ID" value="CAK9313710.1"/>
    <property type="molecule type" value="Genomic_DNA"/>
</dbReference>
<accession>A0ABP0XZW7</accession>
<reference evidence="7 8" key="1">
    <citation type="submission" date="2024-03" db="EMBL/GenBank/DDBJ databases">
        <authorList>
            <person name="Gkanogiannis A."/>
            <person name="Becerra Lopez-Lavalle L."/>
        </authorList>
    </citation>
    <scope>NUCLEOTIDE SEQUENCE [LARGE SCALE GENOMIC DNA]</scope>
</reference>
<evidence type="ECO:0000256" key="5">
    <source>
        <dbReference type="SAM" id="SignalP"/>
    </source>
</evidence>
<feature type="chain" id="PRO_5047322734" description="Ribosome-inactivating protein" evidence="5">
    <location>
        <begin position="21"/>
        <end position="546"/>
    </location>
</feature>
<keyword evidence="4" id="KW-0652">Protein synthesis inhibitor</keyword>
<keyword evidence="2" id="KW-1015">Disulfide bond</keyword>
<comment type="function">
    <text evidence="4">The A chain is responsible for inhibiting protein synthesis through the catalytic inactivation of 60S ribosomal subunits by removing adenine from position 4,324 of 28S rRNA. The B chain binds to cell receptors and probably facilitates the entry into the cell of the A chain; B chains are also responsible for cell agglutination (lectin activity).</text>
</comment>
<feature type="signal peptide" evidence="5">
    <location>
        <begin position="1"/>
        <end position="20"/>
    </location>
</feature>
<name>A0ABP0XZW7_9ROSI</name>
<evidence type="ECO:0000256" key="2">
    <source>
        <dbReference type="ARBA" id="ARBA00023157"/>
    </source>
</evidence>
<dbReference type="SUPFAM" id="SSF50370">
    <property type="entry name" value="Ricin B-like lectins"/>
    <property type="match status" value="2"/>
</dbReference>
<dbReference type="SMART" id="SM00458">
    <property type="entry name" value="RICIN"/>
    <property type="match status" value="2"/>
</dbReference>
<organism evidence="7 8">
    <name type="scientific">Citrullus colocynthis</name>
    <name type="common">colocynth</name>
    <dbReference type="NCBI Taxonomy" id="252529"/>
    <lineage>
        <taxon>Eukaryota</taxon>
        <taxon>Viridiplantae</taxon>
        <taxon>Streptophyta</taxon>
        <taxon>Embryophyta</taxon>
        <taxon>Tracheophyta</taxon>
        <taxon>Spermatophyta</taxon>
        <taxon>Magnoliopsida</taxon>
        <taxon>eudicotyledons</taxon>
        <taxon>Gunneridae</taxon>
        <taxon>Pentapetalae</taxon>
        <taxon>rosids</taxon>
        <taxon>fabids</taxon>
        <taxon>Cucurbitales</taxon>
        <taxon>Cucurbitaceae</taxon>
        <taxon>Benincaseae</taxon>
        <taxon>Citrullus</taxon>
    </lineage>
</organism>
<dbReference type="PRINTS" id="PR00396">
    <property type="entry name" value="SHIGARICIN"/>
</dbReference>
<evidence type="ECO:0000313" key="8">
    <source>
        <dbReference type="Proteomes" id="UP001642487"/>
    </source>
</evidence>
<dbReference type="InterPro" id="IPR001574">
    <property type="entry name" value="Ribosome_inactivat_prot"/>
</dbReference>
<dbReference type="InterPro" id="IPR000772">
    <property type="entry name" value="Ricin_B_lectin"/>
</dbReference>
<dbReference type="CDD" id="cd23444">
    <property type="entry name" value="beta-trefoil_Ricin_RIPs_II_rpt2"/>
    <property type="match status" value="1"/>
</dbReference>
<feature type="domain" description="Ricin B lectin" evidence="6">
    <location>
        <begin position="292"/>
        <end position="416"/>
    </location>
</feature>
<dbReference type="Proteomes" id="UP001642487">
    <property type="component" value="Chromosome 11"/>
</dbReference>
<dbReference type="Gene3D" id="6.10.250.2640">
    <property type="match status" value="1"/>
</dbReference>
<proteinExistence type="inferred from homology"/>
<dbReference type="Pfam" id="PF00161">
    <property type="entry name" value="RIP"/>
    <property type="match status" value="1"/>
</dbReference>
<dbReference type="Gene3D" id="3.40.420.10">
    <property type="entry name" value="Ricin (A subunit), domain 1"/>
    <property type="match status" value="1"/>
</dbReference>
<comment type="similarity">
    <text evidence="1">In the N-terminal section; belongs to the ribosome-inactivating protein family. Type 2 RIP subfamily.</text>
</comment>
<keyword evidence="8" id="KW-1185">Reference proteome</keyword>
<evidence type="ECO:0000313" key="7">
    <source>
        <dbReference type="EMBL" id="CAK9313710.1"/>
    </source>
</evidence>
<dbReference type="InterPro" id="IPR016138">
    <property type="entry name" value="Ribosome_inactivat_prot_sub1"/>
</dbReference>
<keyword evidence="4" id="KW-0800">Toxin</keyword>
<dbReference type="SUPFAM" id="SSF56371">
    <property type="entry name" value="Ribosome inactivating proteins (RIP)"/>
    <property type="match status" value="1"/>
</dbReference>
<dbReference type="InterPro" id="IPR035992">
    <property type="entry name" value="Ricin_B-like_lectins"/>
</dbReference>
<feature type="domain" description="Ricin B lectin" evidence="6">
    <location>
        <begin position="420"/>
        <end position="545"/>
    </location>
</feature>
<comment type="catalytic activity">
    <reaction evidence="4">
        <text>Endohydrolysis of the N-glycosidic bond at one specific adenosine on the 28S rRNA.</text>
        <dbReference type="EC" id="3.2.2.22"/>
    </reaction>
</comment>
<keyword evidence="4" id="KW-0611">Plant defense</keyword>
<keyword evidence="3" id="KW-0325">Glycoprotein</keyword>
<dbReference type="EC" id="3.2.2.22" evidence="4"/>
<dbReference type="InterPro" id="IPR016139">
    <property type="entry name" value="Ribosome_inactivat_prot_sub2"/>
</dbReference>
<dbReference type="Gene3D" id="4.10.470.10">
    <property type="entry name" value="Ricin (A Subunit), domain 2"/>
    <property type="match status" value="1"/>
</dbReference>
<evidence type="ECO:0000256" key="1">
    <source>
        <dbReference type="ARBA" id="ARBA00010414"/>
    </source>
</evidence>
<dbReference type="InterPro" id="IPR036041">
    <property type="entry name" value="Ribosome-inact_prot_sf"/>
</dbReference>
<dbReference type="Pfam" id="PF00652">
    <property type="entry name" value="Ricin_B_lectin"/>
    <property type="match status" value="2"/>
</dbReference>
<comment type="subunit">
    <text evidence="4">Might form dimers or tetramers of disulfide-linked A and B chains.</text>
</comment>
<evidence type="ECO:0000256" key="4">
    <source>
        <dbReference type="RuleBase" id="RU004915"/>
    </source>
</evidence>
<comment type="similarity">
    <text evidence="4">Belongs to the ribosome-inactivating protein family.</text>
</comment>
<dbReference type="PROSITE" id="PS50231">
    <property type="entry name" value="RICIN_B_LECTIN"/>
    <property type="match status" value="2"/>
</dbReference>
<dbReference type="PANTHER" id="PTHR33453">
    <property type="match status" value="1"/>
</dbReference>
<dbReference type="Gene3D" id="2.80.10.50">
    <property type="match status" value="2"/>
</dbReference>
<evidence type="ECO:0000259" key="6">
    <source>
        <dbReference type="SMART" id="SM00458"/>
    </source>
</evidence>
<protein>
    <recommendedName>
        <fullName evidence="4">Ribosome-inactivating protein</fullName>
    </recommendedName>
    <component>
        <recommendedName>
            <fullName evidence="4">Ribosome-inactivating protein chain A</fullName>
        </recommendedName>
        <alternativeName>
            <fullName evidence="4">rRNA N-glycosidase</fullName>
            <ecNumber evidence="4">3.2.2.22</ecNumber>
        </alternativeName>
    </component>
    <component>
        <recommendedName>
            <fullName evidence="4">Ribosome-inactivating protein chain B</fullName>
        </recommendedName>
    </component>
</protein>
<sequence>MRVLVAFIVALCLTTDGIYAGNANLHLTKRPVVDVYKSFIQNVRQQFGSKTHKLYGIPVLQHSLSNSDRFYFVDTGNVAGDTITLAVDAEDMSVVAYLAGDNDSYFFANAPQLAFDILFSNTLKTILSFNNTFQSIEIAANTTRQATPLGLQSTNSAISNLFHYNPHLAPVSFLIIFQMIFEAAKFKFIEQAVVNSIENGESFTANLAIVSLEDNWSELSLQIQASSSLQGLFGSSVMLYNSRNEVIEVDSIYYPIILPNLALQLYHCNTQDYIQMPGVVRPDNSRCYVEERTTWISGRDGLCANVAHALSNDHSLVILFPCGEQVNQQWTFHSDHTIRSLGKCLIPSKSISGSPLAVIYNCSKITKQDATWEVSISGTIMNSAYDLVLTSNNASKSSNLTMENNIYGGSQGWRVGNYVDPIITSIIGVKQMCLEAKDENTNIWLEECVKNKSKQSWAVYSDGSIRVSNNPSLCVTASSIESNQVIVILRCNGLASQRWVFKVDGTISPAKNESLAMDVAQNNVDLKRIVLYPRHGLVSQQWTVFY</sequence>
<gene>
    <name evidence="7" type="ORF">CITCOLO1_LOCUS5442</name>
</gene>
<keyword evidence="5" id="KW-0732">Signal</keyword>
<dbReference type="InterPro" id="IPR017989">
    <property type="entry name" value="Ribosome_inactivat_1/2"/>
</dbReference>
<keyword evidence="4" id="KW-0378">Hydrolase</keyword>